<dbReference type="PANTHER" id="PTHR22916">
    <property type="entry name" value="GLYCOSYLTRANSFERASE"/>
    <property type="match status" value="1"/>
</dbReference>
<dbReference type="Gene3D" id="3.90.550.10">
    <property type="entry name" value="Spore Coat Polysaccharide Biosynthesis Protein SpsA, Chain A"/>
    <property type="match status" value="1"/>
</dbReference>
<dbReference type="SUPFAM" id="SSF53448">
    <property type="entry name" value="Nucleotide-diphospho-sugar transferases"/>
    <property type="match status" value="1"/>
</dbReference>
<dbReference type="InterPro" id="IPR001173">
    <property type="entry name" value="Glyco_trans_2-like"/>
</dbReference>
<name>A0A9X2B8N8_9SPHI</name>
<sequence length="300" mass="34706">MINISVAMTTYNGEKYLEEQLLSLFNQTLKPAEIIVCDDCSTDGTQAILKKYSDQHLLTYYVNEYRLGVIANFKKAVSLAQKDHYIALCDQDDIWLPHKLQQCVDVLTEVERGERPAIAYSDLVFIDSDGNVLNKSFHDHMGLNRYAHNLETELFNNFINGCTILMNPAMRNLIADMPDDVPFHDAWIGLLGYTFGDVGTIRDQLICYRRHSRNVSIEDDANAGRKKRFKRAFEEFAKALNGKDDFLGVQFTIAQQFYKQYRQIIPADKRPAFEHFLKLKDSPYLIKRLAFRKMIKKNLL</sequence>
<comment type="caution">
    <text evidence="2">The sequence shown here is derived from an EMBL/GenBank/DDBJ whole genome shotgun (WGS) entry which is preliminary data.</text>
</comment>
<dbReference type="EMBL" id="JALJEJ010000003">
    <property type="protein sequence ID" value="MCJ8209804.1"/>
    <property type="molecule type" value="Genomic_DNA"/>
</dbReference>
<dbReference type="GO" id="GO:0016758">
    <property type="term" value="F:hexosyltransferase activity"/>
    <property type="evidence" value="ECO:0007669"/>
    <property type="project" value="UniProtKB-ARBA"/>
</dbReference>
<feature type="domain" description="Glycosyltransferase 2-like" evidence="1">
    <location>
        <begin position="5"/>
        <end position="109"/>
    </location>
</feature>
<keyword evidence="3" id="KW-1185">Reference proteome</keyword>
<dbReference type="InterPro" id="IPR029044">
    <property type="entry name" value="Nucleotide-diphossugar_trans"/>
</dbReference>
<dbReference type="CDD" id="cd04196">
    <property type="entry name" value="GT_2_like_d"/>
    <property type="match status" value="1"/>
</dbReference>
<dbReference type="Pfam" id="PF00535">
    <property type="entry name" value="Glycos_transf_2"/>
    <property type="match status" value="1"/>
</dbReference>
<accession>A0A9X2B8N8</accession>
<evidence type="ECO:0000259" key="1">
    <source>
        <dbReference type="Pfam" id="PF00535"/>
    </source>
</evidence>
<evidence type="ECO:0000313" key="2">
    <source>
        <dbReference type="EMBL" id="MCJ8209804.1"/>
    </source>
</evidence>
<proteinExistence type="predicted"/>
<protein>
    <submittedName>
        <fullName evidence="2">Glycosyltransferase family 2 protein</fullName>
    </submittedName>
</protein>
<evidence type="ECO:0000313" key="3">
    <source>
        <dbReference type="Proteomes" id="UP001139450"/>
    </source>
</evidence>
<organism evidence="2 3">
    <name type="scientific">Mucilaginibacter straminoryzae</name>
    <dbReference type="NCBI Taxonomy" id="2932774"/>
    <lineage>
        <taxon>Bacteria</taxon>
        <taxon>Pseudomonadati</taxon>
        <taxon>Bacteroidota</taxon>
        <taxon>Sphingobacteriia</taxon>
        <taxon>Sphingobacteriales</taxon>
        <taxon>Sphingobacteriaceae</taxon>
        <taxon>Mucilaginibacter</taxon>
    </lineage>
</organism>
<reference evidence="2" key="1">
    <citation type="submission" date="2022-04" db="EMBL/GenBank/DDBJ databases">
        <title>Mucilaginibacter sp. RS28 isolated from freshwater.</title>
        <authorList>
            <person name="Ko S.-R."/>
        </authorList>
    </citation>
    <scope>NUCLEOTIDE SEQUENCE</scope>
    <source>
        <strain evidence="2">RS28</strain>
    </source>
</reference>
<dbReference type="AlphaFoldDB" id="A0A9X2B8N8"/>
<gene>
    <name evidence="2" type="ORF">MUY27_08795</name>
</gene>
<dbReference type="RefSeq" id="WP_245129636.1">
    <property type="nucleotide sequence ID" value="NZ_JALJEJ010000003.1"/>
</dbReference>
<dbReference type="Proteomes" id="UP001139450">
    <property type="component" value="Unassembled WGS sequence"/>
</dbReference>
<dbReference type="PANTHER" id="PTHR22916:SF3">
    <property type="entry name" value="UDP-GLCNAC:BETAGAL BETA-1,3-N-ACETYLGLUCOSAMINYLTRANSFERASE-LIKE PROTEIN 1"/>
    <property type="match status" value="1"/>
</dbReference>